<evidence type="ECO:0000313" key="3">
    <source>
        <dbReference type="Proteomes" id="UP000033977"/>
    </source>
</evidence>
<feature type="transmembrane region" description="Helical" evidence="1">
    <location>
        <begin position="149"/>
        <end position="173"/>
    </location>
</feature>
<name>A0A0G1IE99_9BACT</name>
<keyword evidence="1" id="KW-0812">Transmembrane</keyword>
<dbReference type="AlphaFoldDB" id="A0A0G1IE99"/>
<feature type="transmembrane region" description="Helical" evidence="1">
    <location>
        <begin position="42"/>
        <end position="60"/>
    </location>
</feature>
<feature type="transmembrane region" description="Helical" evidence="1">
    <location>
        <begin position="212"/>
        <end position="232"/>
    </location>
</feature>
<feature type="transmembrane region" description="Helical" evidence="1">
    <location>
        <begin position="185"/>
        <end position="206"/>
    </location>
</feature>
<keyword evidence="1" id="KW-1133">Transmembrane helix</keyword>
<dbReference type="Proteomes" id="UP000033977">
    <property type="component" value="Unassembled WGS sequence"/>
</dbReference>
<gene>
    <name evidence="2" type="ORF">UW49_C0002G0102</name>
</gene>
<comment type="caution">
    <text evidence="2">The sequence shown here is derived from an EMBL/GenBank/DDBJ whole genome shotgun (WGS) entry which is preliminary data.</text>
</comment>
<keyword evidence="1" id="KW-0472">Membrane</keyword>
<feature type="transmembrane region" description="Helical" evidence="1">
    <location>
        <begin position="66"/>
        <end position="90"/>
    </location>
</feature>
<evidence type="ECO:0000313" key="2">
    <source>
        <dbReference type="EMBL" id="KKT57706.1"/>
    </source>
</evidence>
<reference evidence="2 3" key="1">
    <citation type="journal article" date="2015" name="Nature">
        <title>rRNA introns, odd ribosomes, and small enigmatic genomes across a large radiation of phyla.</title>
        <authorList>
            <person name="Brown C.T."/>
            <person name="Hug L.A."/>
            <person name="Thomas B.C."/>
            <person name="Sharon I."/>
            <person name="Castelle C.J."/>
            <person name="Singh A."/>
            <person name="Wilkins M.J."/>
            <person name="Williams K.H."/>
            <person name="Banfield J.F."/>
        </authorList>
    </citation>
    <scope>NUCLEOTIDE SEQUENCE [LARGE SCALE GENOMIC DNA]</scope>
</reference>
<protein>
    <recommendedName>
        <fullName evidence="4">Histidine kinase N-terminal 7TM region domain-containing protein</fullName>
    </recommendedName>
</protein>
<feature type="transmembrane region" description="Helical" evidence="1">
    <location>
        <begin position="6"/>
        <end position="22"/>
    </location>
</feature>
<organism evidence="2 3">
    <name type="scientific">Candidatus Giovannonibacteria bacterium GW2011_GWB1_44_23</name>
    <dbReference type="NCBI Taxonomy" id="1618652"/>
    <lineage>
        <taxon>Bacteria</taxon>
        <taxon>Candidatus Giovannoniibacteriota</taxon>
    </lineage>
</organism>
<dbReference type="EMBL" id="LCIN01000002">
    <property type="protein sequence ID" value="KKT57706.1"/>
    <property type="molecule type" value="Genomic_DNA"/>
</dbReference>
<accession>A0A0G1IE99</accession>
<sequence length="236" mass="26879">MFLFSVSSFIDLLNSFICFLIYRRLWNAYRRAANDLVRNFYFFYLFFAIFFFFLGLPFFVPSMPGLIQLSFVVAHLFLYLAIAVFIYLFFKLVGWKSNAFSSAVLVAITGFLVFIFSFFEGGVARLWMLSPQAPNIISWSHGGSDWVRLLIGLGGAVLALGWTIFFIFFSTNYVQNPALAAKGKFLGLGVFMLGLAAVLAFVLSVFNFYNFWIVFLAELVTIFGLLVIYRAIALHK</sequence>
<evidence type="ECO:0000256" key="1">
    <source>
        <dbReference type="SAM" id="Phobius"/>
    </source>
</evidence>
<proteinExistence type="predicted"/>
<feature type="transmembrane region" description="Helical" evidence="1">
    <location>
        <begin position="102"/>
        <end position="129"/>
    </location>
</feature>
<evidence type="ECO:0008006" key="4">
    <source>
        <dbReference type="Google" id="ProtNLM"/>
    </source>
</evidence>